<keyword evidence="6" id="KW-0119">Carbohydrate metabolism</keyword>
<gene>
    <name evidence="11" type="ORF">GWI33_001968</name>
</gene>
<comment type="caution">
    <text evidence="11">The sequence shown here is derived from an EMBL/GenBank/DDBJ whole genome shotgun (WGS) entry which is preliminary data.</text>
</comment>
<keyword evidence="12" id="KW-1185">Reference proteome</keyword>
<dbReference type="GO" id="GO:0030245">
    <property type="term" value="P:cellulose catabolic process"/>
    <property type="evidence" value="ECO:0007669"/>
    <property type="project" value="UniProtKB-KW"/>
</dbReference>
<dbReference type="EMBL" id="JAACXV010000156">
    <property type="protein sequence ID" value="KAF7282830.1"/>
    <property type="molecule type" value="Genomic_DNA"/>
</dbReference>
<comment type="similarity">
    <text evidence="2">Belongs to the glycosyl hydrolase 45 (cellulase K) family.</text>
</comment>
<evidence type="ECO:0000256" key="8">
    <source>
        <dbReference type="ARBA" id="ARBA00023326"/>
    </source>
</evidence>
<dbReference type="PANTHER" id="PTHR39730">
    <property type="entry name" value="ENDOGLUCANASE 1"/>
    <property type="match status" value="1"/>
</dbReference>
<protein>
    <recommendedName>
        <fullName evidence="3">cellulase</fullName>
        <ecNumber evidence="3">3.2.1.4</ecNumber>
    </recommendedName>
</protein>
<dbReference type="InterPro" id="IPR036908">
    <property type="entry name" value="RlpA-like_sf"/>
</dbReference>
<evidence type="ECO:0000313" key="12">
    <source>
        <dbReference type="Proteomes" id="UP000625711"/>
    </source>
</evidence>
<accession>A0A834IL41</accession>
<dbReference type="Gene3D" id="2.40.40.10">
    <property type="entry name" value="RlpA-like domain"/>
    <property type="match status" value="1"/>
</dbReference>
<keyword evidence="8" id="KW-0624">Polysaccharide degradation</keyword>
<evidence type="ECO:0000313" key="11">
    <source>
        <dbReference type="EMBL" id="KAF7282830.1"/>
    </source>
</evidence>
<name>A0A834IL41_RHYFE</name>
<keyword evidence="4" id="KW-0378">Hydrolase</keyword>
<feature type="chain" id="PRO_5032340254" description="cellulase" evidence="9">
    <location>
        <begin position="17"/>
        <end position="247"/>
    </location>
</feature>
<dbReference type="SUPFAM" id="SSF50685">
    <property type="entry name" value="Barwin-like endoglucanases"/>
    <property type="match status" value="1"/>
</dbReference>
<reference evidence="11" key="1">
    <citation type="submission" date="2020-08" db="EMBL/GenBank/DDBJ databases">
        <title>Genome sequencing and assembly of the red palm weevil Rhynchophorus ferrugineus.</title>
        <authorList>
            <person name="Dias G.B."/>
            <person name="Bergman C.M."/>
            <person name="Manee M."/>
        </authorList>
    </citation>
    <scope>NUCLEOTIDE SEQUENCE</scope>
    <source>
        <strain evidence="11">AA-2017</strain>
        <tissue evidence="11">Whole larva</tissue>
    </source>
</reference>
<feature type="signal peptide" evidence="9">
    <location>
        <begin position="1"/>
        <end position="16"/>
    </location>
</feature>
<evidence type="ECO:0000256" key="6">
    <source>
        <dbReference type="ARBA" id="ARBA00023277"/>
    </source>
</evidence>
<dbReference type="GO" id="GO:0008810">
    <property type="term" value="F:cellulase activity"/>
    <property type="evidence" value="ECO:0007669"/>
    <property type="project" value="UniProtKB-EC"/>
</dbReference>
<evidence type="ECO:0000256" key="2">
    <source>
        <dbReference type="ARBA" id="ARBA00007793"/>
    </source>
</evidence>
<evidence type="ECO:0000259" key="10">
    <source>
        <dbReference type="Pfam" id="PF02015"/>
    </source>
</evidence>
<dbReference type="InterPro" id="IPR052288">
    <property type="entry name" value="GH45_Enzymes"/>
</dbReference>
<dbReference type="Pfam" id="PF02015">
    <property type="entry name" value="Glyco_hydro_45"/>
    <property type="match status" value="1"/>
</dbReference>
<evidence type="ECO:0000256" key="9">
    <source>
        <dbReference type="SAM" id="SignalP"/>
    </source>
</evidence>
<evidence type="ECO:0000256" key="7">
    <source>
        <dbReference type="ARBA" id="ARBA00023295"/>
    </source>
</evidence>
<proteinExistence type="inferred from homology"/>
<comment type="catalytic activity">
    <reaction evidence="1">
        <text>Endohydrolysis of (1-&gt;4)-beta-D-glucosidic linkages in cellulose, lichenin and cereal beta-D-glucans.</text>
        <dbReference type="EC" id="3.2.1.4"/>
    </reaction>
</comment>
<organism evidence="11 12">
    <name type="scientific">Rhynchophorus ferrugineus</name>
    <name type="common">Red palm weevil</name>
    <name type="synonym">Curculio ferrugineus</name>
    <dbReference type="NCBI Taxonomy" id="354439"/>
    <lineage>
        <taxon>Eukaryota</taxon>
        <taxon>Metazoa</taxon>
        <taxon>Ecdysozoa</taxon>
        <taxon>Arthropoda</taxon>
        <taxon>Hexapoda</taxon>
        <taxon>Insecta</taxon>
        <taxon>Pterygota</taxon>
        <taxon>Neoptera</taxon>
        <taxon>Endopterygota</taxon>
        <taxon>Coleoptera</taxon>
        <taxon>Polyphaga</taxon>
        <taxon>Cucujiformia</taxon>
        <taxon>Curculionidae</taxon>
        <taxon>Dryophthorinae</taxon>
        <taxon>Rhynchophorus</taxon>
    </lineage>
</organism>
<dbReference type="Proteomes" id="UP000625711">
    <property type="component" value="Unassembled WGS sequence"/>
</dbReference>
<evidence type="ECO:0000256" key="4">
    <source>
        <dbReference type="ARBA" id="ARBA00022801"/>
    </source>
</evidence>
<evidence type="ECO:0000256" key="5">
    <source>
        <dbReference type="ARBA" id="ARBA00023001"/>
    </source>
</evidence>
<evidence type="ECO:0000256" key="1">
    <source>
        <dbReference type="ARBA" id="ARBA00000966"/>
    </source>
</evidence>
<dbReference type="OrthoDB" id="10035502at2759"/>
<sequence>MKVLVVLTVCIGVALSGSILTEKRPEIQFVKGGFSGQCTTSRYWDCCKPTCSWSGNTDTSYGPVRSCSIDGASSIDGNTQSGCVGGDAYMCSDQAGIIVNSSLAYGFAAAVFINPPENMCCTCFLVTFQKGQWGDCSAKQMIVQLTNTGGTSSVNGTENNIEIAIPGGGVGYYTQGCKSQWNAPDLGWGAQYGGVETEEACNDLPWQLQAGCKFRWTFLNGCSNPPATFQQVVCPQEIVNISGCKMD</sequence>
<dbReference type="InterPro" id="IPR000334">
    <property type="entry name" value="Glyco_hydro_45"/>
</dbReference>
<keyword evidence="7" id="KW-0326">Glycosidase</keyword>
<feature type="domain" description="Glycosyl hydrolases family 45 active site" evidence="10">
    <location>
        <begin position="40"/>
        <end position="245"/>
    </location>
</feature>
<keyword evidence="5" id="KW-0136">Cellulose degradation</keyword>
<dbReference type="AlphaFoldDB" id="A0A834IL41"/>
<keyword evidence="9" id="KW-0732">Signal</keyword>
<dbReference type="PANTHER" id="PTHR39730:SF1">
    <property type="entry name" value="ENDOGLUCANASE 1"/>
    <property type="match status" value="1"/>
</dbReference>
<evidence type="ECO:0000256" key="3">
    <source>
        <dbReference type="ARBA" id="ARBA00012601"/>
    </source>
</evidence>
<dbReference type="EC" id="3.2.1.4" evidence="3"/>